<dbReference type="InterPro" id="IPR019533">
    <property type="entry name" value="Peptidase_S26"/>
</dbReference>
<sequence>MRKSSVRPARGLTPALAAWAILPVAAAVVLGASLPQPALLWNRSPSEPLGLYVRTLGHPTRGAIIAFQAPAPAFPYADGQMDYLRRIPILKAIAAGEGDHVCTDGGTLTINGIRRAPVLTHDSRGVGLPRWVGCRAMARGEFFVFSDRIPNSFDSRYFGPVTTREILGVFRPLSPSIHSSGDR</sequence>
<dbReference type="SUPFAM" id="SSF51306">
    <property type="entry name" value="LexA/Signal peptidase"/>
    <property type="match status" value="1"/>
</dbReference>
<organism evidence="2 3">
    <name type="scientific">Phenylobacterium ferrooxidans</name>
    <dbReference type="NCBI Taxonomy" id="2982689"/>
    <lineage>
        <taxon>Bacteria</taxon>
        <taxon>Pseudomonadati</taxon>
        <taxon>Pseudomonadota</taxon>
        <taxon>Alphaproteobacteria</taxon>
        <taxon>Caulobacterales</taxon>
        <taxon>Caulobacteraceae</taxon>
        <taxon>Phenylobacterium</taxon>
    </lineage>
</organism>
<comment type="caution">
    <text evidence="2">The sequence shown here is derived from an EMBL/GenBank/DDBJ whole genome shotgun (WGS) entry which is preliminary data.</text>
</comment>
<protein>
    <submittedName>
        <fullName evidence="2">S26 family signal peptidase</fullName>
    </submittedName>
</protein>
<keyword evidence="3" id="KW-1185">Reference proteome</keyword>
<dbReference type="Proteomes" id="UP001598130">
    <property type="component" value="Unassembled WGS sequence"/>
</dbReference>
<evidence type="ECO:0000259" key="1">
    <source>
        <dbReference type="Pfam" id="PF10502"/>
    </source>
</evidence>
<gene>
    <name evidence="2" type="ORF">OCL97_20805</name>
</gene>
<accession>A0ABW6CWX6</accession>
<name>A0ABW6CWX6_9CAUL</name>
<evidence type="ECO:0000313" key="3">
    <source>
        <dbReference type="Proteomes" id="UP001598130"/>
    </source>
</evidence>
<dbReference type="EMBL" id="JAOTJD010000056">
    <property type="protein sequence ID" value="MFD3266390.1"/>
    <property type="molecule type" value="Genomic_DNA"/>
</dbReference>
<proteinExistence type="predicted"/>
<dbReference type="InterPro" id="IPR036286">
    <property type="entry name" value="LexA/Signal_pep-like_sf"/>
</dbReference>
<feature type="domain" description="Peptidase S26" evidence="1">
    <location>
        <begin position="24"/>
        <end position="169"/>
    </location>
</feature>
<dbReference type="RefSeq" id="WP_377371644.1">
    <property type="nucleotide sequence ID" value="NZ_JAOTJD010000056.1"/>
</dbReference>
<reference evidence="2 3" key="1">
    <citation type="submission" date="2022-09" db="EMBL/GenBank/DDBJ databases">
        <title>New species of Phenylobacterium.</title>
        <authorList>
            <person name="Mieszkin S."/>
        </authorList>
    </citation>
    <scope>NUCLEOTIDE SEQUENCE [LARGE SCALE GENOMIC DNA]</scope>
    <source>
        <strain evidence="2 3">HK31-G</strain>
    </source>
</reference>
<dbReference type="Gene3D" id="2.10.109.10">
    <property type="entry name" value="Umud Fragment, subunit A"/>
    <property type="match status" value="1"/>
</dbReference>
<dbReference type="Pfam" id="PF10502">
    <property type="entry name" value="Peptidase_S26"/>
    <property type="match status" value="1"/>
</dbReference>
<evidence type="ECO:0000313" key="2">
    <source>
        <dbReference type="EMBL" id="MFD3266390.1"/>
    </source>
</evidence>